<reference evidence="1 2" key="1">
    <citation type="submission" date="2018-12" db="EMBL/GenBank/DDBJ databases">
        <title>Genome of Verticillium dahliae isolate Getta Getta.</title>
        <authorList>
            <person name="Gardiner D.M."/>
        </authorList>
    </citation>
    <scope>NUCLEOTIDE SEQUENCE [LARGE SCALE GENOMIC DNA]</scope>
    <source>
        <strain evidence="1 2">Getta Getta</strain>
    </source>
</reference>
<organism evidence="1 2">
    <name type="scientific">Verticillium dahliae</name>
    <name type="common">Verticillium wilt</name>
    <dbReference type="NCBI Taxonomy" id="27337"/>
    <lineage>
        <taxon>Eukaryota</taxon>
        <taxon>Fungi</taxon>
        <taxon>Dikarya</taxon>
        <taxon>Ascomycota</taxon>
        <taxon>Pezizomycotina</taxon>
        <taxon>Sordariomycetes</taxon>
        <taxon>Hypocreomycetidae</taxon>
        <taxon>Glomerellales</taxon>
        <taxon>Plectosphaerellaceae</taxon>
        <taxon>Verticillium</taxon>
    </lineage>
</organism>
<proteinExistence type="predicted"/>
<sequence length="83" mass="9428">MNPSMVPRTSQYGTLTWQVPAGKTGAMIIDSASTRLPRPFAWYCWRYFPISQKSSTQTDREIVHVPDMDSGSYSILAIFHRST</sequence>
<dbReference type="EMBL" id="RSDZ01000076">
    <property type="protein sequence ID" value="RXG44787.1"/>
    <property type="molecule type" value="Genomic_DNA"/>
</dbReference>
<name>A0A444RUF4_VERDA</name>
<protein>
    <submittedName>
        <fullName evidence="1">Uncharacterized protein</fullName>
    </submittedName>
</protein>
<dbReference type="Proteomes" id="UP000288725">
    <property type="component" value="Chromosome 3"/>
</dbReference>
<comment type="caution">
    <text evidence="1">The sequence shown here is derived from an EMBL/GenBank/DDBJ whole genome shotgun (WGS) entry which is preliminary data.</text>
</comment>
<accession>A0A444RUF4</accession>
<gene>
    <name evidence="1" type="ORF">VDGE_30448</name>
</gene>
<dbReference type="AlphaFoldDB" id="A0A444RUF4"/>
<evidence type="ECO:0000313" key="2">
    <source>
        <dbReference type="Proteomes" id="UP000288725"/>
    </source>
</evidence>
<evidence type="ECO:0000313" key="1">
    <source>
        <dbReference type="EMBL" id="RXG44787.1"/>
    </source>
</evidence>